<protein>
    <submittedName>
        <fullName evidence="2">Uncharacterized protein</fullName>
    </submittedName>
</protein>
<reference evidence="2 3" key="1">
    <citation type="submission" date="2020-12" db="EMBL/GenBank/DDBJ databases">
        <title>Metabolic potential, ecology and presence of endohyphal bacteria is reflected in genomic diversity of Mucoromycotina.</title>
        <authorList>
            <person name="Muszewska A."/>
            <person name="Okrasinska A."/>
            <person name="Steczkiewicz K."/>
            <person name="Drgas O."/>
            <person name="Orlowska M."/>
            <person name="Perlinska-Lenart U."/>
            <person name="Aleksandrzak-Piekarczyk T."/>
            <person name="Szatraj K."/>
            <person name="Zielenkiewicz U."/>
            <person name="Pilsyk S."/>
            <person name="Malc E."/>
            <person name="Mieczkowski P."/>
            <person name="Kruszewska J.S."/>
            <person name="Biernat P."/>
            <person name="Pawlowska J."/>
        </authorList>
    </citation>
    <scope>NUCLEOTIDE SEQUENCE [LARGE SCALE GENOMIC DNA]</scope>
    <source>
        <strain evidence="2 3">CBS 142.35</strain>
    </source>
</reference>
<comment type="caution">
    <text evidence="2">The sequence shown here is derived from an EMBL/GenBank/DDBJ whole genome shotgun (WGS) entry which is preliminary data.</text>
</comment>
<dbReference type="PANTHER" id="PTHR33324:SF2">
    <property type="entry name" value="MYB_SANT-LIKE DNA-BINDING DOMAIN-CONTAINING PROTEIN"/>
    <property type="match status" value="1"/>
</dbReference>
<dbReference type="AlphaFoldDB" id="A0A8H7RZ80"/>
<feature type="compositionally biased region" description="Low complexity" evidence="1">
    <location>
        <begin position="218"/>
        <end position="251"/>
    </location>
</feature>
<keyword evidence="3" id="KW-1185">Reference proteome</keyword>
<feature type="region of interest" description="Disordered" evidence="1">
    <location>
        <begin position="295"/>
        <end position="331"/>
    </location>
</feature>
<evidence type="ECO:0000313" key="3">
    <source>
        <dbReference type="Proteomes" id="UP000646827"/>
    </source>
</evidence>
<proteinExistence type="predicted"/>
<feature type="region of interest" description="Disordered" evidence="1">
    <location>
        <begin position="217"/>
        <end position="259"/>
    </location>
</feature>
<feature type="compositionally biased region" description="Polar residues" evidence="1">
    <location>
        <begin position="295"/>
        <end position="321"/>
    </location>
</feature>
<organism evidence="2 3">
    <name type="scientific">Circinella minor</name>
    <dbReference type="NCBI Taxonomy" id="1195481"/>
    <lineage>
        <taxon>Eukaryota</taxon>
        <taxon>Fungi</taxon>
        <taxon>Fungi incertae sedis</taxon>
        <taxon>Mucoromycota</taxon>
        <taxon>Mucoromycotina</taxon>
        <taxon>Mucoromycetes</taxon>
        <taxon>Mucorales</taxon>
        <taxon>Lichtheimiaceae</taxon>
        <taxon>Circinella</taxon>
    </lineage>
</organism>
<name>A0A8H7RZ80_9FUNG</name>
<accession>A0A8H7RZ80</accession>
<evidence type="ECO:0000256" key="1">
    <source>
        <dbReference type="SAM" id="MobiDB-lite"/>
    </source>
</evidence>
<dbReference type="Proteomes" id="UP000646827">
    <property type="component" value="Unassembled WGS sequence"/>
</dbReference>
<gene>
    <name evidence="2" type="ORF">INT45_011268</name>
</gene>
<dbReference type="EMBL" id="JAEPRB010000183">
    <property type="protein sequence ID" value="KAG2219360.1"/>
    <property type="molecule type" value="Genomic_DNA"/>
</dbReference>
<dbReference type="OrthoDB" id="2278021at2759"/>
<evidence type="ECO:0000313" key="2">
    <source>
        <dbReference type="EMBL" id="KAG2219360.1"/>
    </source>
</evidence>
<sequence length="434" mass="48789">MTNTMKASHIPKENEVTIKPVVGVIEYHTTKILLSVGAGLHIVLARNMAPTDQTETSSTGRTPRVIPASPVLKPRKKHIPWDSDFGTNNKDSSVERLVKWLLQGQVYQHWQEGVNEAGETVTKKALTEEFLNELLKGGIDYRKLADIQTKIYQLEHDFGKARDWIIRFRPEEKDSSTHTEATRAAVVQKCKYYYRLEPVFGKYLGFPSVEELISVRTPPSKKSTNKNVSSSPSPSPSVSSSAPVQSHLSPSPRTALSNRPSLYNLIESIVRNQQRTVTNNSHPVNTEARELTDALPTQQQEDENNSTQTSSILPATATTPEDSSRAPDDSYVPTSLNILEKTLGAEVDQQVMESKERVELERLKLEEKKHNDRMEIKKRKLDLNELKLSQEYDIKKRKSTAEILASHAQLISELRALGLPNADIVDYMRKAESA</sequence>
<dbReference type="PANTHER" id="PTHR33324">
    <property type="entry name" value="EXPRESSED PROTEIN"/>
    <property type="match status" value="1"/>
</dbReference>